<proteinExistence type="predicted"/>
<dbReference type="PANTHER" id="PTHR15832:SF2">
    <property type="entry name" value="SH2 DOMAIN-CONTAINING PROTEIN"/>
    <property type="match status" value="1"/>
</dbReference>
<feature type="compositionally biased region" description="Gly residues" evidence="2">
    <location>
        <begin position="185"/>
        <end position="201"/>
    </location>
</feature>
<reference evidence="4" key="1">
    <citation type="journal article" date="2023" name="G3 (Bethesda)">
        <title>A reference genome for the long-term kleptoplast-retaining sea slug Elysia crispata morphotype clarki.</title>
        <authorList>
            <person name="Eastman K.E."/>
            <person name="Pendleton A.L."/>
            <person name="Shaikh M.A."/>
            <person name="Suttiyut T."/>
            <person name="Ogas R."/>
            <person name="Tomko P."/>
            <person name="Gavelis G."/>
            <person name="Widhalm J.R."/>
            <person name="Wisecaver J.H."/>
        </authorList>
    </citation>
    <scope>NUCLEOTIDE SEQUENCE</scope>
    <source>
        <strain evidence="4">ECLA1</strain>
    </source>
</reference>
<dbReference type="PANTHER" id="PTHR15832">
    <property type="entry name" value="SHC (SRC HOMOLOGY DOMAIN C-TERMINAL) ADAPTOR HOMOLOG"/>
    <property type="match status" value="1"/>
</dbReference>
<evidence type="ECO:0000259" key="3">
    <source>
        <dbReference type="PROSITE" id="PS50001"/>
    </source>
</evidence>
<feature type="compositionally biased region" description="Low complexity" evidence="2">
    <location>
        <begin position="171"/>
        <end position="184"/>
    </location>
</feature>
<keyword evidence="1" id="KW-0727">SH2 domain</keyword>
<dbReference type="EMBL" id="JAWDGP010006665">
    <property type="protein sequence ID" value="KAK3737135.1"/>
    <property type="molecule type" value="Genomic_DNA"/>
</dbReference>
<dbReference type="Proteomes" id="UP001283361">
    <property type="component" value="Unassembled WGS sequence"/>
</dbReference>
<dbReference type="SMART" id="SM00252">
    <property type="entry name" value="SH2"/>
    <property type="match status" value="1"/>
</dbReference>
<dbReference type="Pfam" id="PF00017">
    <property type="entry name" value="SH2"/>
    <property type="match status" value="1"/>
</dbReference>
<keyword evidence="5" id="KW-1185">Reference proteome</keyword>
<name>A0AAE1CUP7_9GAST</name>
<evidence type="ECO:0000256" key="1">
    <source>
        <dbReference type="PROSITE-ProRule" id="PRU00191"/>
    </source>
</evidence>
<accession>A0AAE1CUP7</accession>
<sequence>MCLDRSHILDETLRHAVWYQANLPREIALEILQQEEVGAFVVRDSSTHPGCYALSVRVPRFENASGISHYLIMRTQRGVKLKGLDKEWSSLAALVTHHTVMREMLPCTLRLPKVKATASGHSSSPSSSPSHAPSPTGRQDARYTRTQTVTRTVINGSSCDSGVSQSTASMCSSSVMSAREPLQQGRGGAGGGAGGAGGDRPLGGAVREREAGVMYKDNYSYLSEMADFVDQLKM</sequence>
<comment type="caution">
    <text evidence="4">The sequence shown here is derived from an EMBL/GenBank/DDBJ whole genome shotgun (WGS) entry which is preliminary data.</text>
</comment>
<feature type="domain" description="SH2" evidence="3">
    <location>
        <begin position="18"/>
        <end position="113"/>
    </location>
</feature>
<evidence type="ECO:0000256" key="2">
    <source>
        <dbReference type="SAM" id="MobiDB-lite"/>
    </source>
</evidence>
<feature type="region of interest" description="Disordered" evidence="2">
    <location>
        <begin position="171"/>
        <end position="204"/>
    </location>
</feature>
<feature type="compositionally biased region" description="Low complexity" evidence="2">
    <location>
        <begin position="117"/>
        <end position="137"/>
    </location>
</feature>
<dbReference type="PRINTS" id="PR00401">
    <property type="entry name" value="SH2DOMAIN"/>
</dbReference>
<dbReference type="PROSITE" id="PS50001">
    <property type="entry name" value="SH2"/>
    <property type="match status" value="1"/>
</dbReference>
<evidence type="ECO:0000313" key="5">
    <source>
        <dbReference type="Proteomes" id="UP001283361"/>
    </source>
</evidence>
<protein>
    <recommendedName>
        <fullName evidence="3">SH2 domain-containing protein</fullName>
    </recommendedName>
</protein>
<organism evidence="4 5">
    <name type="scientific">Elysia crispata</name>
    <name type="common">lettuce slug</name>
    <dbReference type="NCBI Taxonomy" id="231223"/>
    <lineage>
        <taxon>Eukaryota</taxon>
        <taxon>Metazoa</taxon>
        <taxon>Spiralia</taxon>
        <taxon>Lophotrochozoa</taxon>
        <taxon>Mollusca</taxon>
        <taxon>Gastropoda</taxon>
        <taxon>Heterobranchia</taxon>
        <taxon>Euthyneura</taxon>
        <taxon>Panpulmonata</taxon>
        <taxon>Sacoglossa</taxon>
        <taxon>Placobranchoidea</taxon>
        <taxon>Plakobranchidae</taxon>
        <taxon>Elysia</taxon>
    </lineage>
</organism>
<evidence type="ECO:0000313" key="4">
    <source>
        <dbReference type="EMBL" id="KAK3737135.1"/>
    </source>
</evidence>
<gene>
    <name evidence="4" type="ORF">RRG08_016441</name>
</gene>
<dbReference type="InterPro" id="IPR036860">
    <property type="entry name" value="SH2_dom_sf"/>
</dbReference>
<dbReference type="Gene3D" id="3.30.505.10">
    <property type="entry name" value="SH2 domain"/>
    <property type="match status" value="1"/>
</dbReference>
<dbReference type="SUPFAM" id="SSF55550">
    <property type="entry name" value="SH2 domain"/>
    <property type="match status" value="1"/>
</dbReference>
<feature type="region of interest" description="Disordered" evidence="2">
    <location>
        <begin position="116"/>
        <end position="144"/>
    </location>
</feature>
<dbReference type="AlphaFoldDB" id="A0AAE1CUP7"/>
<dbReference type="InterPro" id="IPR000980">
    <property type="entry name" value="SH2"/>
</dbReference>